<name>A0A2T3NMB3_9GAMM</name>
<reference evidence="1 2" key="1">
    <citation type="submission" date="2018-03" db="EMBL/GenBank/DDBJ databases">
        <title>Whole genome sequencing of Histamine producing bacteria.</title>
        <authorList>
            <person name="Butler K."/>
        </authorList>
    </citation>
    <scope>NUCLEOTIDE SEQUENCE [LARGE SCALE GENOMIC DNA]</scope>
    <source>
        <strain evidence="1 2">DSM 19138</strain>
    </source>
</reference>
<comment type="caution">
    <text evidence="1">The sequence shown here is derived from an EMBL/GenBank/DDBJ whole genome shotgun (WGS) entry which is preliminary data.</text>
</comment>
<protein>
    <submittedName>
        <fullName evidence="1">Uncharacterized protein</fullName>
    </submittedName>
</protein>
<accession>A0A2T3NMB3</accession>
<evidence type="ECO:0000313" key="2">
    <source>
        <dbReference type="Proteomes" id="UP000241346"/>
    </source>
</evidence>
<dbReference type="AlphaFoldDB" id="A0A2T3NMB3"/>
<evidence type="ECO:0000313" key="1">
    <source>
        <dbReference type="EMBL" id="PSW16665.1"/>
    </source>
</evidence>
<dbReference type="Proteomes" id="UP000241346">
    <property type="component" value="Unassembled WGS sequence"/>
</dbReference>
<organism evidence="1 2">
    <name type="scientific">Photobacterium rosenbergii</name>
    <dbReference type="NCBI Taxonomy" id="294936"/>
    <lineage>
        <taxon>Bacteria</taxon>
        <taxon>Pseudomonadati</taxon>
        <taxon>Pseudomonadota</taxon>
        <taxon>Gammaproteobacteria</taxon>
        <taxon>Vibrionales</taxon>
        <taxon>Vibrionaceae</taxon>
        <taxon>Photobacterium</taxon>
    </lineage>
</organism>
<sequence>MQISLKPVAKGWDSDEIRLACALCSFQQRILPKYTSKERLFITFRQFFMVNHANQHQAYRTSHLMGLMPKSSLRQGSFKDTVTQALPYIAIASRGN</sequence>
<dbReference type="EMBL" id="PYMB01000001">
    <property type="protein sequence ID" value="PSW16665.1"/>
    <property type="molecule type" value="Genomic_DNA"/>
</dbReference>
<gene>
    <name evidence="1" type="ORF">C9J01_06630</name>
</gene>
<proteinExistence type="predicted"/>